<reference evidence="1" key="1">
    <citation type="submission" date="2023-04" db="EMBL/GenBank/DDBJ databases">
        <title>Ambrosiozyma monospora NBRC 10751.</title>
        <authorList>
            <person name="Ichikawa N."/>
            <person name="Sato H."/>
            <person name="Tonouchi N."/>
        </authorList>
    </citation>
    <scope>NUCLEOTIDE SEQUENCE</scope>
    <source>
        <strain evidence="1">NBRC 10751</strain>
    </source>
</reference>
<keyword evidence="2" id="KW-1185">Reference proteome</keyword>
<name>A0ACB5SUD1_AMBMO</name>
<protein>
    <submittedName>
        <fullName evidence="1">Unnamed protein product</fullName>
    </submittedName>
</protein>
<comment type="caution">
    <text evidence="1">The sequence shown here is derived from an EMBL/GenBank/DDBJ whole genome shotgun (WGS) entry which is preliminary data.</text>
</comment>
<evidence type="ECO:0000313" key="2">
    <source>
        <dbReference type="Proteomes" id="UP001165064"/>
    </source>
</evidence>
<proteinExistence type="predicted"/>
<gene>
    <name evidence="1" type="ORF">Amon02_000133100</name>
</gene>
<dbReference type="Proteomes" id="UP001165064">
    <property type="component" value="Unassembled WGS sequence"/>
</dbReference>
<sequence length="386" mass="45161">MGIEPSNRDLHSGNNININNNDTNNSQPEPPQKKHKRFKRPISQKACELCRKRRVRCDANAINWPNRPCTNCEEFGVECVVLKRKKKRTYDEIRADNLKLMAEQQKKQQQQQKLQISFMAETPQTWSKNKRTGKNKGKVNHKNAFEDKISSQHGNTGAPIIIDPETILSRKVDPANFPAFLRVTINHNMLRNLYKPNMFERTIYMRDLLEPEQLITLKINQCFTLPDGRACRRYIDLYFENHEAAHPVLSRLQFDKEFTDMRNPPSLLLLWSIFYFSATIVAKTPEQKQLSRSYYQRAKMLADATFEFDSLYYTLSLFILSIKPPGTSQSTVSFDERIRRVIKTAIGFGMNTDPQHTPYYTDYQRKLKFTMRSQYSLIPCMILCLI</sequence>
<dbReference type="EMBL" id="BSXS01000638">
    <property type="protein sequence ID" value="GME73273.1"/>
    <property type="molecule type" value="Genomic_DNA"/>
</dbReference>
<evidence type="ECO:0000313" key="1">
    <source>
        <dbReference type="EMBL" id="GME73273.1"/>
    </source>
</evidence>
<organism evidence="1 2">
    <name type="scientific">Ambrosiozyma monospora</name>
    <name type="common">Yeast</name>
    <name type="synonym">Endomycopsis monosporus</name>
    <dbReference type="NCBI Taxonomy" id="43982"/>
    <lineage>
        <taxon>Eukaryota</taxon>
        <taxon>Fungi</taxon>
        <taxon>Dikarya</taxon>
        <taxon>Ascomycota</taxon>
        <taxon>Saccharomycotina</taxon>
        <taxon>Pichiomycetes</taxon>
        <taxon>Pichiales</taxon>
        <taxon>Pichiaceae</taxon>
        <taxon>Ambrosiozyma</taxon>
    </lineage>
</organism>
<accession>A0ACB5SUD1</accession>